<proteinExistence type="predicted"/>
<dbReference type="InterPro" id="IPR012337">
    <property type="entry name" value="RNaseH-like_sf"/>
</dbReference>
<dbReference type="SUPFAM" id="SSF53098">
    <property type="entry name" value="Ribonuclease H-like"/>
    <property type="match status" value="1"/>
</dbReference>
<dbReference type="PANTHER" id="PTHR33033:SF118">
    <property type="entry name" value="OS02G0175302 PROTEIN"/>
    <property type="match status" value="1"/>
</dbReference>
<dbReference type="EMBL" id="JBBPBN010000030">
    <property type="protein sequence ID" value="KAK9004588.1"/>
    <property type="molecule type" value="Genomic_DNA"/>
</dbReference>
<comment type="caution">
    <text evidence="1">The sequence shown here is derived from an EMBL/GenBank/DDBJ whole genome shotgun (WGS) entry which is preliminary data.</text>
</comment>
<sequence length="134" mass="15138">MRVMIWVKAENKDLVLNVGDWWSQPQLSLIPSSPLETEWIPPAEGTVKFNVDGSFSEHQAGCGGVLRNFKGDVTAIFSRPINSFGADFTELIVIRTTLEFFKGTKEFGKALLEIESNLQVVLNWLKDITARPWR</sequence>
<evidence type="ECO:0000313" key="1">
    <source>
        <dbReference type="EMBL" id="KAK9004588.1"/>
    </source>
</evidence>
<organism evidence="1 2">
    <name type="scientific">Hibiscus sabdariffa</name>
    <name type="common">roselle</name>
    <dbReference type="NCBI Taxonomy" id="183260"/>
    <lineage>
        <taxon>Eukaryota</taxon>
        <taxon>Viridiplantae</taxon>
        <taxon>Streptophyta</taxon>
        <taxon>Embryophyta</taxon>
        <taxon>Tracheophyta</taxon>
        <taxon>Spermatophyta</taxon>
        <taxon>Magnoliopsida</taxon>
        <taxon>eudicotyledons</taxon>
        <taxon>Gunneridae</taxon>
        <taxon>Pentapetalae</taxon>
        <taxon>rosids</taxon>
        <taxon>malvids</taxon>
        <taxon>Malvales</taxon>
        <taxon>Malvaceae</taxon>
        <taxon>Malvoideae</taxon>
        <taxon>Hibiscus</taxon>
    </lineage>
</organism>
<reference evidence="1 2" key="1">
    <citation type="journal article" date="2024" name="G3 (Bethesda)">
        <title>Genome assembly of Hibiscus sabdariffa L. provides insights into metabolisms of medicinal natural products.</title>
        <authorList>
            <person name="Kim T."/>
        </authorList>
    </citation>
    <scope>NUCLEOTIDE SEQUENCE [LARGE SCALE GENOMIC DNA]</scope>
    <source>
        <strain evidence="1">TK-2024</strain>
        <tissue evidence="1">Old leaves</tissue>
    </source>
</reference>
<evidence type="ECO:0000313" key="2">
    <source>
        <dbReference type="Proteomes" id="UP001396334"/>
    </source>
</evidence>
<gene>
    <name evidence="1" type="ORF">V6N11_042052</name>
</gene>
<evidence type="ECO:0008006" key="3">
    <source>
        <dbReference type="Google" id="ProtNLM"/>
    </source>
</evidence>
<accession>A0ABR2QV52</accession>
<keyword evidence="2" id="KW-1185">Reference proteome</keyword>
<protein>
    <recommendedName>
        <fullName evidence="3">RNase H type-1 domain-containing protein</fullName>
    </recommendedName>
</protein>
<dbReference type="Proteomes" id="UP001396334">
    <property type="component" value="Unassembled WGS sequence"/>
</dbReference>
<name>A0ABR2QV52_9ROSI</name>
<dbReference type="PANTHER" id="PTHR33033">
    <property type="entry name" value="POLYNUCLEOTIDYL TRANSFERASE, RIBONUCLEASE H-LIKE SUPERFAMILY PROTEIN-RELATED"/>
    <property type="match status" value="1"/>
</dbReference>